<gene>
    <name evidence="3" type="ORF">SCARR_05161</name>
</gene>
<sequence>MKTRMMVGAVLWGLFSNCNAAIVTNWFDDPGFELISGNEPNAGTDPWFTTGENADGSFVSSTDVAHSGVQSEKFAYYYDVGAIVQNLDVQWDSAKTYEFSIWMLSSDPGTGANTNASIINVGLYTSTNGGTSYNYASTLYSAAQNSAADVWEKFAAVVDGASLSGHDGEDIQIRFNKPTANTLYRMYIDDVVFGEKEPDPPPPNQLEDPGFEGIAGNESNAGTSPWGTVGEGQDGSFVTGTDRFKSDSQSAKFTFYFDDGSIVQNLTNQIDSTMDYTASVWMLTDEASTEASHTNPPSLAIELYASSTLGSGYAYAGTFTSGNLNSSTNVWEQFSSIVPGGTLAGREGEYIQIRFEKENGNASHRMWVDDAYLGSATHAPATYYLDAVSGSDSNNGLSTVTAWQSMERLDEETFGTGDRILFKRGQTFTGGFELKGSGTPETPLVIDAYGPGNKPLLSGGVSNEAVIFAENSRGFEIRNLKISNNYPGGVYSNRYGVMLDPPINAGDLEHIQFVNIDFVDIQGAGDSNPDKDHESRGIVATTDATDNADVLSRWNGFLIEDCHFENIDGRGAQVRDNCNNLSDKVIRGCDYYPSVGVVFQYNTGKDCYRNLFQINGTSNAVIQFNTHDGTQEGSAFWPFSCEGTLVQFNIFKNIFKAGADASACHFDFNCIDSLMQYNVGINVQGSLIQVLNNSNGTNFQINAVARYNLGIDCGWRNNDNSAGIMITGDATGSKIYNNTLITTDLHPAYKAISFANWGGAWPTNSLIANNLFFSAGSSSTYANESKMVIRDNLVTHNLYTGTVAVCSADASPVSGNPLFANSAGNNAADFKVLYGSAAIGQGMVIANNGDRDYFNNALANTAPTIGFHEYQTDKTIDSDSDLMPDLWESGYGLDPGVDDAALDGDTDNRSNLDEYAANTGPDDGLSYFVAQVLVATSELDWDERPDRLYHVFEALDLQDAWSLVESNATPPVAISVSGAKGFWKVEVGVDAL</sequence>
<dbReference type="RefSeq" id="WP_136065110.1">
    <property type="nucleotide sequence ID" value="NZ_CAAHFH010000003.1"/>
</dbReference>
<proteinExistence type="predicted"/>
<dbReference type="Gene3D" id="2.60.120.260">
    <property type="entry name" value="Galactose-binding domain-like"/>
    <property type="match status" value="2"/>
</dbReference>
<evidence type="ECO:0000313" key="4">
    <source>
        <dbReference type="Proteomes" id="UP000346198"/>
    </source>
</evidence>
<organism evidence="3 4">
    <name type="scientific">Pontiella sulfatireligans</name>
    <dbReference type="NCBI Taxonomy" id="2750658"/>
    <lineage>
        <taxon>Bacteria</taxon>
        <taxon>Pseudomonadati</taxon>
        <taxon>Kiritimatiellota</taxon>
        <taxon>Kiritimatiellia</taxon>
        <taxon>Kiritimatiellales</taxon>
        <taxon>Pontiellaceae</taxon>
        <taxon>Pontiella</taxon>
    </lineage>
</organism>
<evidence type="ECO:0000313" key="3">
    <source>
        <dbReference type="EMBL" id="VGO23062.1"/>
    </source>
</evidence>
<feature type="signal peptide" evidence="2">
    <location>
        <begin position="1"/>
        <end position="20"/>
    </location>
</feature>
<evidence type="ECO:0008006" key="5">
    <source>
        <dbReference type="Google" id="ProtNLM"/>
    </source>
</evidence>
<dbReference type="SUPFAM" id="SSF51126">
    <property type="entry name" value="Pectin lyase-like"/>
    <property type="match status" value="1"/>
</dbReference>
<feature type="region of interest" description="Disordered" evidence="1">
    <location>
        <begin position="195"/>
        <end position="243"/>
    </location>
</feature>
<protein>
    <recommendedName>
        <fullName evidence="5">Right handed beta helix domain-containing protein</fullName>
    </recommendedName>
</protein>
<accession>A0A6C2URV4</accession>
<dbReference type="Proteomes" id="UP000346198">
    <property type="component" value="Unassembled WGS sequence"/>
</dbReference>
<keyword evidence="2" id="KW-0732">Signal</keyword>
<keyword evidence="4" id="KW-1185">Reference proteome</keyword>
<feature type="compositionally biased region" description="Polar residues" evidence="1">
    <location>
        <begin position="217"/>
        <end position="226"/>
    </location>
</feature>
<dbReference type="Gene3D" id="2.160.20.10">
    <property type="entry name" value="Single-stranded right-handed beta-helix, Pectin lyase-like"/>
    <property type="match status" value="1"/>
</dbReference>
<name>A0A6C2URV4_9BACT</name>
<feature type="chain" id="PRO_5025462952" description="Right handed beta helix domain-containing protein" evidence="2">
    <location>
        <begin position="21"/>
        <end position="992"/>
    </location>
</feature>
<dbReference type="AlphaFoldDB" id="A0A6C2URV4"/>
<evidence type="ECO:0000256" key="1">
    <source>
        <dbReference type="SAM" id="MobiDB-lite"/>
    </source>
</evidence>
<dbReference type="InterPro" id="IPR012334">
    <property type="entry name" value="Pectin_lyas_fold"/>
</dbReference>
<reference evidence="3 4" key="1">
    <citation type="submission" date="2019-04" db="EMBL/GenBank/DDBJ databases">
        <authorList>
            <person name="Van Vliet M D."/>
        </authorList>
    </citation>
    <scope>NUCLEOTIDE SEQUENCE [LARGE SCALE GENOMIC DNA]</scope>
    <source>
        <strain evidence="3 4">F21</strain>
    </source>
</reference>
<evidence type="ECO:0000256" key="2">
    <source>
        <dbReference type="SAM" id="SignalP"/>
    </source>
</evidence>
<dbReference type="EMBL" id="CAAHFH010000003">
    <property type="protein sequence ID" value="VGO23062.1"/>
    <property type="molecule type" value="Genomic_DNA"/>
</dbReference>
<dbReference type="InterPro" id="IPR011050">
    <property type="entry name" value="Pectin_lyase_fold/virulence"/>
</dbReference>